<dbReference type="SMART" id="SM00028">
    <property type="entry name" value="TPR"/>
    <property type="match status" value="5"/>
</dbReference>
<protein>
    <submittedName>
        <fullName evidence="2">Tetratricopeptide repeat protein</fullName>
    </submittedName>
</protein>
<accession>A0A517SQC8</accession>
<dbReference type="SUPFAM" id="SSF48452">
    <property type="entry name" value="TPR-like"/>
    <property type="match status" value="2"/>
</dbReference>
<name>A0A517SQC8_9BACT</name>
<evidence type="ECO:0000313" key="2">
    <source>
        <dbReference type="EMBL" id="QDT58323.1"/>
    </source>
</evidence>
<dbReference type="InterPro" id="IPR019734">
    <property type="entry name" value="TPR_rpt"/>
</dbReference>
<dbReference type="PROSITE" id="PS50005">
    <property type="entry name" value="TPR"/>
    <property type="match status" value="2"/>
</dbReference>
<evidence type="ECO:0000256" key="1">
    <source>
        <dbReference type="PROSITE-ProRule" id="PRU00339"/>
    </source>
</evidence>
<proteinExistence type="predicted"/>
<evidence type="ECO:0000313" key="3">
    <source>
        <dbReference type="Proteomes" id="UP000315003"/>
    </source>
</evidence>
<dbReference type="AlphaFoldDB" id="A0A517SQC8"/>
<keyword evidence="3" id="KW-1185">Reference proteome</keyword>
<dbReference type="PANTHER" id="PTHR12558:SF13">
    <property type="entry name" value="CELL DIVISION CYCLE PROTEIN 27 HOMOLOG"/>
    <property type="match status" value="1"/>
</dbReference>
<dbReference type="Pfam" id="PF13429">
    <property type="entry name" value="TPR_15"/>
    <property type="match status" value="1"/>
</dbReference>
<dbReference type="OrthoDB" id="9767410at2"/>
<dbReference type="Pfam" id="PF13432">
    <property type="entry name" value="TPR_16"/>
    <property type="match status" value="1"/>
</dbReference>
<organism evidence="2 3">
    <name type="scientific">Stieleria bergensis</name>
    <dbReference type="NCBI Taxonomy" id="2528025"/>
    <lineage>
        <taxon>Bacteria</taxon>
        <taxon>Pseudomonadati</taxon>
        <taxon>Planctomycetota</taxon>
        <taxon>Planctomycetia</taxon>
        <taxon>Pirellulales</taxon>
        <taxon>Pirellulaceae</taxon>
        <taxon>Stieleria</taxon>
    </lineage>
</organism>
<feature type="repeat" description="TPR" evidence="1">
    <location>
        <begin position="164"/>
        <end position="197"/>
    </location>
</feature>
<feature type="repeat" description="TPR" evidence="1">
    <location>
        <begin position="96"/>
        <end position="129"/>
    </location>
</feature>
<reference evidence="2 3" key="1">
    <citation type="submission" date="2019-02" db="EMBL/GenBank/DDBJ databases">
        <title>Deep-cultivation of Planctomycetes and their phenomic and genomic characterization uncovers novel biology.</title>
        <authorList>
            <person name="Wiegand S."/>
            <person name="Jogler M."/>
            <person name="Boedeker C."/>
            <person name="Pinto D."/>
            <person name="Vollmers J."/>
            <person name="Rivas-Marin E."/>
            <person name="Kohn T."/>
            <person name="Peeters S.H."/>
            <person name="Heuer A."/>
            <person name="Rast P."/>
            <person name="Oberbeckmann S."/>
            <person name="Bunk B."/>
            <person name="Jeske O."/>
            <person name="Meyerdierks A."/>
            <person name="Storesund J.E."/>
            <person name="Kallscheuer N."/>
            <person name="Luecker S."/>
            <person name="Lage O.M."/>
            <person name="Pohl T."/>
            <person name="Merkel B.J."/>
            <person name="Hornburger P."/>
            <person name="Mueller R.-W."/>
            <person name="Bruemmer F."/>
            <person name="Labrenz M."/>
            <person name="Spormann A.M."/>
            <person name="Op den Camp H."/>
            <person name="Overmann J."/>
            <person name="Amann R."/>
            <person name="Jetten M.S.M."/>
            <person name="Mascher T."/>
            <person name="Medema M.H."/>
            <person name="Devos D.P."/>
            <person name="Kaster A.-K."/>
            <person name="Ovreas L."/>
            <person name="Rohde M."/>
            <person name="Galperin M.Y."/>
            <person name="Jogler C."/>
        </authorList>
    </citation>
    <scope>NUCLEOTIDE SEQUENCE [LARGE SCALE GENOMIC DNA]</scope>
    <source>
        <strain evidence="2 3">SV_7m_r</strain>
    </source>
</reference>
<gene>
    <name evidence="2" type="ORF">SV7mr_08130</name>
</gene>
<dbReference type="InterPro" id="IPR011990">
    <property type="entry name" value="TPR-like_helical_dom_sf"/>
</dbReference>
<sequence length="333" mass="36745">MFSLQCNQRPPNATPRANAIAGCASPAITWAVSGALLGLLCLSSFGCHTIGRITESKHTVAARRLSRQGLQAMRNGRWDQAEQLFGNALTVSQDDDRAHRGIAEAYWNRGDYDQAILHMEKAVELSGQEPRLVARLGEMYFITGRLDDAQQQGEIALAGDRESPQIWVLRGDCFQQRGNSREAMAAYHRALAIQPDLVAVKLKIADLYLESKQYDRLLATLDQFDPAADDSQMPTAVHMMRGIALRSLQRPELAVKHFAKAAEHDPNAAEPLLQIASIELSRGDAYAAHLAIERAAQRDQPLVQQTGWVDYMLSPQQVIALDPNRTGASSPLR</sequence>
<dbReference type="PANTHER" id="PTHR12558">
    <property type="entry name" value="CELL DIVISION CYCLE 16,23,27"/>
    <property type="match status" value="1"/>
</dbReference>
<dbReference type="Gene3D" id="1.25.40.10">
    <property type="entry name" value="Tetratricopeptide repeat domain"/>
    <property type="match status" value="2"/>
</dbReference>
<dbReference type="EMBL" id="CP036272">
    <property type="protein sequence ID" value="QDT58323.1"/>
    <property type="molecule type" value="Genomic_DNA"/>
</dbReference>
<keyword evidence="1" id="KW-0802">TPR repeat</keyword>
<dbReference type="Proteomes" id="UP000315003">
    <property type="component" value="Chromosome"/>
</dbReference>